<reference evidence="3 4" key="1">
    <citation type="submission" date="2022-04" db="EMBL/GenBank/DDBJ databases">
        <title>The arsenic-methylating capacity of Chitinophaga filiformis YT5 during chitin decomposition.</title>
        <authorList>
            <person name="Chen G."/>
            <person name="Liang Y."/>
        </authorList>
    </citation>
    <scope>NUCLEOTIDE SEQUENCE [LARGE SCALE GENOMIC DNA]</scope>
    <source>
        <strain evidence="3 4">YT5</strain>
    </source>
</reference>
<protein>
    <submittedName>
        <fullName evidence="3">DUF4142 domain-containing protein</fullName>
    </submittedName>
</protein>
<feature type="chain" id="PRO_5046171725" evidence="1">
    <location>
        <begin position="24"/>
        <end position="175"/>
    </location>
</feature>
<keyword evidence="1" id="KW-0732">Signal</keyword>
<dbReference type="Gene3D" id="1.20.1260.10">
    <property type="match status" value="1"/>
</dbReference>
<dbReference type="EMBL" id="CP095855">
    <property type="protein sequence ID" value="UPK68849.1"/>
    <property type="molecule type" value="Genomic_DNA"/>
</dbReference>
<name>A0ABY4I0N5_CHIFI</name>
<dbReference type="Proteomes" id="UP000830198">
    <property type="component" value="Chromosome"/>
</dbReference>
<dbReference type="RefSeq" id="WP_247811213.1">
    <property type="nucleotide sequence ID" value="NZ_CP095855.1"/>
</dbReference>
<proteinExistence type="predicted"/>
<feature type="domain" description="DUF4142" evidence="2">
    <location>
        <begin position="35"/>
        <end position="169"/>
    </location>
</feature>
<gene>
    <name evidence="3" type="ORF">MYF79_28220</name>
</gene>
<dbReference type="PANTHER" id="PTHR38593">
    <property type="entry name" value="BLR2558 PROTEIN"/>
    <property type="match status" value="1"/>
</dbReference>
<sequence>MKTRNLLCAACLIAALAAFYACSDDDNPTPPLSPKDWTIMEQASYGNIAEIEMGKVADSISATDSVKQFGQMMIADHTIAQKDLQGIANMFSVDIPQTPDSLHAAKKQQLMMMSGYTFDTAYINGQIKDHQATIALLEMAAISEQKALQDYANKYLPKVKMHLEHAQSIADNLKP</sequence>
<dbReference type="InterPro" id="IPR012347">
    <property type="entry name" value="Ferritin-like"/>
</dbReference>
<dbReference type="InterPro" id="IPR025419">
    <property type="entry name" value="DUF4142"/>
</dbReference>
<evidence type="ECO:0000313" key="4">
    <source>
        <dbReference type="Proteomes" id="UP000830198"/>
    </source>
</evidence>
<feature type="signal peptide" evidence="1">
    <location>
        <begin position="1"/>
        <end position="23"/>
    </location>
</feature>
<organism evidence="3 4">
    <name type="scientific">Chitinophaga filiformis</name>
    <name type="common">Myxococcus filiformis</name>
    <name type="synonym">Flexibacter filiformis</name>
    <dbReference type="NCBI Taxonomy" id="104663"/>
    <lineage>
        <taxon>Bacteria</taxon>
        <taxon>Pseudomonadati</taxon>
        <taxon>Bacteroidota</taxon>
        <taxon>Chitinophagia</taxon>
        <taxon>Chitinophagales</taxon>
        <taxon>Chitinophagaceae</taxon>
        <taxon>Chitinophaga</taxon>
    </lineage>
</organism>
<dbReference type="PROSITE" id="PS51257">
    <property type="entry name" value="PROKAR_LIPOPROTEIN"/>
    <property type="match status" value="1"/>
</dbReference>
<accession>A0ABY4I0N5</accession>
<evidence type="ECO:0000259" key="2">
    <source>
        <dbReference type="Pfam" id="PF13628"/>
    </source>
</evidence>
<evidence type="ECO:0000256" key="1">
    <source>
        <dbReference type="SAM" id="SignalP"/>
    </source>
</evidence>
<keyword evidence="4" id="KW-1185">Reference proteome</keyword>
<dbReference type="PANTHER" id="PTHR38593:SF1">
    <property type="entry name" value="BLR2558 PROTEIN"/>
    <property type="match status" value="1"/>
</dbReference>
<evidence type="ECO:0000313" key="3">
    <source>
        <dbReference type="EMBL" id="UPK68849.1"/>
    </source>
</evidence>
<dbReference type="Pfam" id="PF13628">
    <property type="entry name" value="DUF4142"/>
    <property type="match status" value="1"/>
</dbReference>